<sequence length="309" mass="34519">MTPRVRPLLASAHPQIHRPPKAAENTRHEADRLNHANRHVPGRATTSNSPLNIATDLPHQAQSTLLSLPAEILNRIYEAVFNGTVGSHRDLSLLLACRQTYRDAHFLPYTISTWHIGTPVGQTRTSVSGCLQDLQALNTEKFNFLASLSLSLSNTNGNFFPFEPRLFDGSLHIKTLIYHDTGTLEPFVRALGQHGSYLFTSRYAWVFQNTSPPATRTDGVLNVFCALRSLETLVLQTDQQTSKPQLDEHEISTVRQSTYAQIAGIKSMMQGLRSWTSADTAALEECWELRHPGGFRFKYLGKSVSIVVR</sequence>
<evidence type="ECO:0000313" key="2">
    <source>
        <dbReference type="Proteomes" id="UP001186974"/>
    </source>
</evidence>
<dbReference type="Proteomes" id="UP001186974">
    <property type="component" value="Unassembled WGS sequence"/>
</dbReference>
<evidence type="ECO:0000313" key="1">
    <source>
        <dbReference type="EMBL" id="KAK3081504.1"/>
    </source>
</evidence>
<reference evidence="1" key="1">
    <citation type="submission" date="2024-09" db="EMBL/GenBank/DDBJ databases">
        <title>Black Yeasts Isolated from many extreme environments.</title>
        <authorList>
            <person name="Coleine C."/>
            <person name="Stajich J.E."/>
            <person name="Selbmann L."/>
        </authorList>
    </citation>
    <scope>NUCLEOTIDE SEQUENCE</scope>
    <source>
        <strain evidence="1">CCFEE 5737</strain>
    </source>
</reference>
<comment type="caution">
    <text evidence="1">The sequence shown here is derived from an EMBL/GenBank/DDBJ whole genome shotgun (WGS) entry which is preliminary data.</text>
</comment>
<name>A0ACC3DXR9_9PEZI</name>
<organism evidence="1 2">
    <name type="scientific">Coniosporium uncinatum</name>
    <dbReference type="NCBI Taxonomy" id="93489"/>
    <lineage>
        <taxon>Eukaryota</taxon>
        <taxon>Fungi</taxon>
        <taxon>Dikarya</taxon>
        <taxon>Ascomycota</taxon>
        <taxon>Pezizomycotina</taxon>
        <taxon>Dothideomycetes</taxon>
        <taxon>Dothideomycetes incertae sedis</taxon>
        <taxon>Coniosporium</taxon>
    </lineage>
</organism>
<protein>
    <submittedName>
        <fullName evidence="1">Uncharacterized protein</fullName>
    </submittedName>
</protein>
<dbReference type="EMBL" id="JAWDJW010000145">
    <property type="protein sequence ID" value="KAK3081504.1"/>
    <property type="molecule type" value="Genomic_DNA"/>
</dbReference>
<accession>A0ACC3DXR9</accession>
<keyword evidence="2" id="KW-1185">Reference proteome</keyword>
<gene>
    <name evidence="1" type="ORF">LTS18_006004</name>
</gene>
<proteinExistence type="predicted"/>